<organism evidence="2 3">
    <name type="scientific">Eeniella nana</name>
    <name type="common">Yeast</name>
    <name type="synonym">Brettanomyces nanus</name>
    <dbReference type="NCBI Taxonomy" id="13502"/>
    <lineage>
        <taxon>Eukaryota</taxon>
        <taxon>Fungi</taxon>
        <taxon>Dikarya</taxon>
        <taxon>Ascomycota</taxon>
        <taxon>Saccharomycotina</taxon>
        <taxon>Pichiomycetes</taxon>
        <taxon>Pichiales</taxon>
        <taxon>Pichiaceae</taxon>
        <taxon>Brettanomyces</taxon>
    </lineage>
</organism>
<dbReference type="EMBL" id="CP064812">
    <property type="protein sequence ID" value="QPG73896.1"/>
    <property type="molecule type" value="Genomic_DNA"/>
</dbReference>
<sequence length="126" mass="14184">MTLKSSTQLENLAEQLSQNQSLSKDTAKNLDSNVSFEVFNKKGEKEFWRLNAKKGEKVILKKASGDADEADIRIRIDDLNLRKLIRGKQSAQRLFMTGKLKIKGNVMKAAYIEKLLKFAGPQGSKL</sequence>
<dbReference type="InterPro" id="IPR003033">
    <property type="entry name" value="SCP2_sterol-bd_dom"/>
</dbReference>
<keyword evidence="3" id="KW-1185">Reference proteome</keyword>
<proteinExistence type="predicted"/>
<dbReference type="PANTHER" id="PTHR10094">
    <property type="entry name" value="STEROL CARRIER PROTEIN 2 SCP-2 FAMILY PROTEIN"/>
    <property type="match status" value="1"/>
</dbReference>
<dbReference type="GO" id="GO:0005829">
    <property type="term" value="C:cytosol"/>
    <property type="evidence" value="ECO:0007669"/>
    <property type="project" value="TreeGrafter"/>
</dbReference>
<protein>
    <recommendedName>
        <fullName evidence="1">SCP2 domain-containing protein</fullName>
    </recommendedName>
</protein>
<dbReference type="Pfam" id="PF02036">
    <property type="entry name" value="SCP2"/>
    <property type="match status" value="1"/>
</dbReference>
<name>A0A875RXT0_EENNA</name>
<dbReference type="PANTHER" id="PTHR10094:SF25">
    <property type="entry name" value="SCP2 STEROL-BINDING DOMAIN-CONTAINING PROTEIN 1"/>
    <property type="match status" value="1"/>
</dbReference>
<dbReference type="GeneID" id="62194612"/>
<evidence type="ECO:0000313" key="3">
    <source>
        <dbReference type="Proteomes" id="UP000662931"/>
    </source>
</evidence>
<dbReference type="OrthoDB" id="10265837at2759"/>
<accession>A0A875RXT0</accession>
<feature type="domain" description="SCP2" evidence="1">
    <location>
        <begin position="14"/>
        <end position="117"/>
    </location>
</feature>
<dbReference type="RefSeq" id="XP_038777461.1">
    <property type="nucleotide sequence ID" value="XM_038921533.1"/>
</dbReference>
<evidence type="ECO:0000313" key="2">
    <source>
        <dbReference type="EMBL" id="QPG73896.1"/>
    </source>
</evidence>
<evidence type="ECO:0000259" key="1">
    <source>
        <dbReference type="Pfam" id="PF02036"/>
    </source>
</evidence>
<dbReference type="SUPFAM" id="SSF55718">
    <property type="entry name" value="SCP-like"/>
    <property type="match status" value="1"/>
</dbReference>
<dbReference type="Gene3D" id="3.30.1050.10">
    <property type="entry name" value="SCP2 sterol-binding domain"/>
    <property type="match status" value="1"/>
</dbReference>
<dbReference type="KEGG" id="bnn:FOA43_001211"/>
<gene>
    <name evidence="2" type="ORF">FOA43_001211</name>
</gene>
<dbReference type="InterPro" id="IPR036527">
    <property type="entry name" value="SCP2_sterol-bd_dom_sf"/>
</dbReference>
<dbReference type="AlphaFoldDB" id="A0A875RXT0"/>
<reference evidence="2" key="1">
    <citation type="submission" date="2020-10" db="EMBL/GenBank/DDBJ databases">
        <authorList>
            <person name="Roach M.J.R."/>
        </authorList>
    </citation>
    <scope>NUCLEOTIDE SEQUENCE</scope>
    <source>
        <strain evidence="2">CBS 1945</strain>
    </source>
</reference>
<dbReference type="Proteomes" id="UP000662931">
    <property type="component" value="Chromosome 1"/>
</dbReference>